<organism evidence="1 2">
    <name type="scientific">Dermacentor silvarum</name>
    <name type="common">Tick</name>
    <dbReference type="NCBI Taxonomy" id="543639"/>
    <lineage>
        <taxon>Eukaryota</taxon>
        <taxon>Metazoa</taxon>
        <taxon>Ecdysozoa</taxon>
        <taxon>Arthropoda</taxon>
        <taxon>Chelicerata</taxon>
        <taxon>Arachnida</taxon>
        <taxon>Acari</taxon>
        <taxon>Parasitiformes</taxon>
        <taxon>Ixodida</taxon>
        <taxon>Ixodoidea</taxon>
        <taxon>Ixodidae</taxon>
        <taxon>Rhipicephalinae</taxon>
        <taxon>Dermacentor</taxon>
    </lineage>
</organism>
<reference evidence="1" key="1">
    <citation type="submission" date="2020-05" db="EMBL/GenBank/DDBJ databases">
        <title>Large-scale comparative analyses of tick genomes elucidate their genetic diversity and vector capacities.</title>
        <authorList>
            <person name="Jia N."/>
            <person name="Wang J."/>
            <person name="Shi W."/>
            <person name="Du L."/>
            <person name="Sun Y."/>
            <person name="Zhan W."/>
            <person name="Jiang J."/>
            <person name="Wang Q."/>
            <person name="Zhang B."/>
            <person name="Ji P."/>
            <person name="Sakyi L.B."/>
            <person name="Cui X."/>
            <person name="Yuan T."/>
            <person name="Jiang B."/>
            <person name="Yang W."/>
            <person name="Lam T.T.-Y."/>
            <person name="Chang Q."/>
            <person name="Ding S."/>
            <person name="Wang X."/>
            <person name="Zhu J."/>
            <person name="Ruan X."/>
            <person name="Zhao L."/>
            <person name="Wei J."/>
            <person name="Que T."/>
            <person name="Du C."/>
            <person name="Cheng J."/>
            <person name="Dai P."/>
            <person name="Han X."/>
            <person name="Huang E."/>
            <person name="Gao Y."/>
            <person name="Liu J."/>
            <person name="Shao H."/>
            <person name="Ye R."/>
            <person name="Li L."/>
            <person name="Wei W."/>
            <person name="Wang X."/>
            <person name="Wang C."/>
            <person name="Yang T."/>
            <person name="Huo Q."/>
            <person name="Li W."/>
            <person name="Guo W."/>
            <person name="Chen H."/>
            <person name="Zhou L."/>
            <person name="Ni X."/>
            <person name="Tian J."/>
            <person name="Zhou Y."/>
            <person name="Sheng Y."/>
            <person name="Liu T."/>
            <person name="Pan Y."/>
            <person name="Xia L."/>
            <person name="Li J."/>
            <person name="Zhao F."/>
            <person name="Cao W."/>
        </authorList>
    </citation>
    <scope>NUCLEOTIDE SEQUENCE</scope>
    <source>
        <strain evidence="1">Dsil-2018</strain>
    </source>
</reference>
<evidence type="ECO:0000313" key="2">
    <source>
        <dbReference type="Proteomes" id="UP000821865"/>
    </source>
</evidence>
<sequence>MSNKYDEAMAKLKHQSDDISDLKKRVVKLEAVAKEKEVDKLKHEINELDQYSRRLNLEVHGLSQHTNENLLEKLNKLASDLELPPLSECDVEAAHRIPSKNEKTNDKTDIVKVRLACLPFPFVLCPCISLSLLFLKGTISRCNGPRPRFQRRGVVASPGNRAGGGGGQGAQFLGRGGGVVVMAYRGPAYGLSAQIASKVRRNSPKRKLRSLQFAVGCFSWLGEERDAAPPIPQVLSSRFVRADDPSENSFLARRLRALVYAAREDNKARPCCRLRTADNIASKRDTELESQILDWIEEVLEQRLPQGPYEEVLRDGVVLCKLMNALNPGSIPKINTTGGQFKKMENIVMFQNAAKEWGVPEIDVFQTVDLWERRNIPQVSQCILALGRACYLHPEYQGPCLGPKPAEENKRHFSEQQLRAGEGIINLQYGTNKGANASGINFGNTRHM</sequence>
<keyword evidence="2" id="KW-1185">Reference proteome</keyword>
<protein>
    <submittedName>
        <fullName evidence="1">Uncharacterized protein</fullName>
    </submittedName>
</protein>
<evidence type="ECO:0000313" key="1">
    <source>
        <dbReference type="EMBL" id="KAH7937733.1"/>
    </source>
</evidence>
<accession>A0ACB8CA04</accession>
<name>A0ACB8CA04_DERSI</name>
<dbReference type="Proteomes" id="UP000821865">
    <property type="component" value="Chromosome 8"/>
</dbReference>
<comment type="caution">
    <text evidence="1">The sequence shown here is derived from an EMBL/GenBank/DDBJ whole genome shotgun (WGS) entry which is preliminary data.</text>
</comment>
<proteinExistence type="predicted"/>
<dbReference type="EMBL" id="CM023477">
    <property type="protein sequence ID" value="KAH7937733.1"/>
    <property type="molecule type" value="Genomic_DNA"/>
</dbReference>
<gene>
    <name evidence="1" type="ORF">HPB49_015117</name>
</gene>